<gene>
    <name evidence="3" type="ORF">GGR37_000449</name>
</gene>
<keyword evidence="4" id="KW-1185">Reference proteome</keyword>
<evidence type="ECO:0000313" key="3">
    <source>
        <dbReference type="EMBL" id="MBB4612203.1"/>
    </source>
</evidence>
<dbReference type="Proteomes" id="UP000538566">
    <property type="component" value="Unassembled WGS sequence"/>
</dbReference>
<dbReference type="GO" id="GO:0000160">
    <property type="term" value="P:phosphorelay signal transduction system"/>
    <property type="evidence" value="ECO:0007669"/>
    <property type="project" value="InterPro"/>
</dbReference>
<dbReference type="AlphaFoldDB" id="A0A7W7A868"/>
<dbReference type="EMBL" id="JACHOA010000001">
    <property type="protein sequence ID" value="MBB4612203.1"/>
    <property type="molecule type" value="Genomic_DNA"/>
</dbReference>
<dbReference type="GO" id="GO:0003677">
    <property type="term" value="F:DNA binding"/>
    <property type="evidence" value="ECO:0007669"/>
    <property type="project" value="UniProtKB-KW"/>
</dbReference>
<reference evidence="3 4" key="1">
    <citation type="submission" date="2020-08" db="EMBL/GenBank/DDBJ databases">
        <title>Genomic Encyclopedia of Type Strains, Phase IV (KMG-IV): sequencing the most valuable type-strain genomes for metagenomic binning, comparative biology and taxonomic classification.</title>
        <authorList>
            <person name="Goeker M."/>
        </authorList>
    </citation>
    <scope>NUCLEOTIDE SEQUENCE [LARGE SCALE GENOMIC DNA]</scope>
    <source>
        <strain evidence="3 4">DSM 17507</strain>
    </source>
</reference>
<dbReference type="InterPro" id="IPR001867">
    <property type="entry name" value="OmpR/PhoB-type_DNA-bd"/>
</dbReference>
<proteinExistence type="predicted"/>
<organism evidence="3 4">
    <name type="scientific">Novosphingobium taihuense</name>
    <dbReference type="NCBI Taxonomy" id="260085"/>
    <lineage>
        <taxon>Bacteria</taxon>
        <taxon>Pseudomonadati</taxon>
        <taxon>Pseudomonadota</taxon>
        <taxon>Alphaproteobacteria</taxon>
        <taxon>Sphingomonadales</taxon>
        <taxon>Sphingomonadaceae</taxon>
        <taxon>Novosphingobium</taxon>
    </lineage>
</organism>
<keyword evidence="1 3" id="KW-0238">DNA-binding</keyword>
<accession>A0A7W7A868</accession>
<dbReference type="SMART" id="SM00862">
    <property type="entry name" value="Trans_reg_C"/>
    <property type="match status" value="1"/>
</dbReference>
<dbReference type="InterPro" id="IPR016032">
    <property type="entry name" value="Sig_transdc_resp-reg_C-effctor"/>
</dbReference>
<dbReference type="GO" id="GO:0006355">
    <property type="term" value="P:regulation of DNA-templated transcription"/>
    <property type="evidence" value="ECO:0007669"/>
    <property type="project" value="InterPro"/>
</dbReference>
<name>A0A7W7A868_9SPHN</name>
<feature type="domain" description="OmpR/PhoB-type" evidence="2">
    <location>
        <begin position="176"/>
        <end position="249"/>
    </location>
</feature>
<protein>
    <submittedName>
        <fullName evidence="3">DNA-binding response OmpR family regulator</fullName>
    </submittedName>
</protein>
<comment type="caution">
    <text evidence="3">The sequence shown here is derived from an EMBL/GenBank/DDBJ whole genome shotgun (WGS) entry which is preliminary data.</text>
</comment>
<dbReference type="Gene3D" id="1.10.10.10">
    <property type="entry name" value="Winged helix-like DNA-binding domain superfamily/Winged helix DNA-binding domain"/>
    <property type="match status" value="1"/>
</dbReference>
<sequence length="268" mass="29395">MPSNSHLGHNPLASRQTDFVVSFEHAVLSARQSRNGGISARILHFGNGAPPVEVNCATAFQENAQVFRIADDYTSFIDDRRETYSVIFIVGSDPGRIRKFMRIYRPLLKSKAKIALLRDARPQVRAQILNVGFDDVFDVEMDPTEGQARIKAILGRMGQRQTDDLLRNVRQLHLQHYVISPLLGRESRILSLLAAAKGAPVRTERLTATGRSALRPISPKSLQVLISGLRAKLKPTISIMSHGSSGYALLDASPVAELLATAAVGAEH</sequence>
<dbReference type="SUPFAM" id="SSF46894">
    <property type="entry name" value="C-terminal effector domain of the bipartite response regulators"/>
    <property type="match status" value="1"/>
</dbReference>
<evidence type="ECO:0000259" key="2">
    <source>
        <dbReference type="SMART" id="SM00862"/>
    </source>
</evidence>
<dbReference type="InterPro" id="IPR036388">
    <property type="entry name" value="WH-like_DNA-bd_sf"/>
</dbReference>
<evidence type="ECO:0000313" key="4">
    <source>
        <dbReference type="Proteomes" id="UP000538566"/>
    </source>
</evidence>
<evidence type="ECO:0000256" key="1">
    <source>
        <dbReference type="ARBA" id="ARBA00023125"/>
    </source>
</evidence>